<keyword evidence="2" id="KW-1133">Transmembrane helix</keyword>
<accession>A0A8T2M9L0</accession>
<gene>
    <name evidence="5" type="primary">FCGRT</name>
    <name evidence="5" type="ORF">AMEX_G2967</name>
</gene>
<keyword evidence="1" id="KW-0325">Glycoprotein</keyword>
<feature type="chain" id="PRO_5035826388" evidence="3">
    <location>
        <begin position="19"/>
        <end position="380"/>
    </location>
</feature>
<dbReference type="InterPro" id="IPR011162">
    <property type="entry name" value="MHC_I/II-like_Ag-recog"/>
</dbReference>
<feature type="transmembrane region" description="Helical" evidence="2">
    <location>
        <begin position="305"/>
        <end position="332"/>
    </location>
</feature>
<dbReference type="PANTHER" id="PTHR16675">
    <property type="entry name" value="MHC CLASS I-RELATED"/>
    <property type="match status" value="1"/>
</dbReference>
<dbReference type="OrthoDB" id="8890485at2759"/>
<evidence type="ECO:0000256" key="3">
    <source>
        <dbReference type="SAM" id="SignalP"/>
    </source>
</evidence>
<proteinExistence type="predicted"/>
<dbReference type="EMBL" id="JAICCE010000002">
    <property type="protein sequence ID" value="KAG9280280.1"/>
    <property type="molecule type" value="Genomic_DNA"/>
</dbReference>
<dbReference type="Gene3D" id="3.30.500.10">
    <property type="entry name" value="MHC class I-like antigen recognition-like"/>
    <property type="match status" value="1"/>
</dbReference>
<dbReference type="InterPro" id="IPR011161">
    <property type="entry name" value="MHC_I-like_Ag-recog"/>
</dbReference>
<dbReference type="Proteomes" id="UP000752171">
    <property type="component" value="Unassembled WGS sequence"/>
</dbReference>
<keyword evidence="3" id="KW-0732">Signal</keyword>
<dbReference type="InterPro" id="IPR007110">
    <property type="entry name" value="Ig-like_dom"/>
</dbReference>
<dbReference type="PROSITE" id="PS50835">
    <property type="entry name" value="IG_LIKE"/>
    <property type="match status" value="1"/>
</dbReference>
<organism evidence="5 6">
    <name type="scientific">Astyanax mexicanus</name>
    <name type="common">Blind cave fish</name>
    <name type="synonym">Astyanax fasciatus mexicanus</name>
    <dbReference type="NCBI Taxonomy" id="7994"/>
    <lineage>
        <taxon>Eukaryota</taxon>
        <taxon>Metazoa</taxon>
        <taxon>Chordata</taxon>
        <taxon>Craniata</taxon>
        <taxon>Vertebrata</taxon>
        <taxon>Euteleostomi</taxon>
        <taxon>Actinopterygii</taxon>
        <taxon>Neopterygii</taxon>
        <taxon>Teleostei</taxon>
        <taxon>Ostariophysi</taxon>
        <taxon>Characiformes</taxon>
        <taxon>Characoidei</taxon>
        <taxon>Acestrorhamphidae</taxon>
        <taxon>Acestrorhamphinae</taxon>
        <taxon>Astyanax</taxon>
    </lineage>
</organism>
<evidence type="ECO:0000313" key="5">
    <source>
        <dbReference type="EMBL" id="KAG9280280.1"/>
    </source>
</evidence>
<keyword evidence="2" id="KW-0472">Membrane</keyword>
<dbReference type="GO" id="GO:0005615">
    <property type="term" value="C:extracellular space"/>
    <property type="evidence" value="ECO:0007669"/>
    <property type="project" value="TreeGrafter"/>
</dbReference>
<evidence type="ECO:0000313" key="6">
    <source>
        <dbReference type="Proteomes" id="UP000752171"/>
    </source>
</evidence>
<dbReference type="Gene3D" id="2.60.40.10">
    <property type="entry name" value="Immunoglobulins"/>
    <property type="match status" value="1"/>
</dbReference>
<dbReference type="InterPro" id="IPR050208">
    <property type="entry name" value="MHC_class-I_related"/>
</dbReference>
<keyword evidence="5" id="KW-0675">Receptor</keyword>
<feature type="signal peptide" evidence="3">
    <location>
        <begin position="1"/>
        <end position="18"/>
    </location>
</feature>
<dbReference type="AlphaFoldDB" id="A0A8T2M9L0"/>
<name>A0A8T2M9L0_ASTMX</name>
<keyword evidence="2" id="KW-0812">Transmembrane</keyword>
<evidence type="ECO:0000259" key="4">
    <source>
        <dbReference type="PROSITE" id="PS50835"/>
    </source>
</evidence>
<dbReference type="InterPro" id="IPR013783">
    <property type="entry name" value="Ig-like_fold"/>
</dbReference>
<evidence type="ECO:0000256" key="1">
    <source>
        <dbReference type="ARBA" id="ARBA00023180"/>
    </source>
</evidence>
<evidence type="ECO:0000256" key="2">
    <source>
        <dbReference type="SAM" id="Phobius"/>
    </source>
</evidence>
<dbReference type="InterPro" id="IPR037055">
    <property type="entry name" value="MHC_I-like_Ag-recog_sf"/>
</dbReference>
<reference evidence="5 6" key="1">
    <citation type="submission" date="2021-07" db="EMBL/GenBank/DDBJ databases">
        <authorList>
            <person name="Imarazene B."/>
            <person name="Zahm M."/>
            <person name="Klopp C."/>
            <person name="Cabau C."/>
            <person name="Beille S."/>
            <person name="Jouanno E."/>
            <person name="Castinel A."/>
            <person name="Lluch J."/>
            <person name="Gil L."/>
            <person name="Kuchtly C."/>
            <person name="Lopez Roques C."/>
            <person name="Donnadieu C."/>
            <person name="Parrinello H."/>
            <person name="Journot L."/>
            <person name="Du K."/>
            <person name="Schartl M."/>
            <person name="Retaux S."/>
            <person name="Guiguen Y."/>
        </authorList>
    </citation>
    <scope>NUCLEOTIDE SEQUENCE [LARGE SCALE GENOMIC DNA]</scope>
    <source>
        <strain evidence="5">Pach_M1</strain>
        <tissue evidence="5">Testis</tissue>
    </source>
</reference>
<dbReference type="InterPro" id="IPR036179">
    <property type="entry name" value="Ig-like_dom_sf"/>
</dbReference>
<dbReference type="GO" id="GO:0009897">
    <property type="term" value="C:external side of plasma membrane"/>
    <property type="evidence" value="ECO:0007669"/>
    <property type="project" value="TreeGrafter"/>
</dbReference>
<dbReference type="PANTHER" id="PTHR16675:SF235">
    <property type="entry name" value="SHKT DOMAIN-CONTAINING PROTEIN"/>
    <property type="match status" value="1"/>
</dbReference>
<feature type="domain" description="Ig-like" evidence="4">
    <location>
        <begin position="197"/>
        <end position="273"/>
    </location>
</feature>
<dbReference type="SUPFAM" id="SSF54452">
    <property type="entry name" value="MHC antigen-recognition domain"/>
    <property type="match status" value="1"/>
</dbReference>
<dbReference type="GO" id="GO:0006955">
    <property type="term" value="P:immune response"/>
    <property type="evidence" value="ECO:0007669"/>
    <property type="project" value="TreeGrafter"/>
</dbReference>
<dbReference type="Pfam" id="PF00129">
    <property type="entry name" value="MHC_I"/>
    <property type="match status" value="1"/>
</dbReference>
<sequence>MIFILLSVYCSVLETTSAEKHTLQYLYTLRSAPEDDTEFEITTVFDGLIISHCKSPRFRDQSRYDWISQTFTDAEWKNMDLFCESEYYFHKTLKKKIEGVYNTTNGIIQRERSCTEDDSVVLMSDSWGVNGEDFLTLDPKTLKWSSDTPLATPVQSGWNQMKFMTPSLKDFKMYQCKPSLMKLKKKKEEYLKGNLRPKIYIFGKPSHDGDAVSLRCYVSHKYLSGVRVRLTLDGVVVDNINISSPAPNMDGSVQIRLETETNIKEPDRYHCVVDADNLHIFTAWDGQTLNRKPASREHGRIYEAWIPFILVSVIVGSAWLVFVAFKGCFIFCNINCLRRNVNIPREENYLIYVVPEEQFRRDAEEDDEFHGPIRPRVHSL</sequence>
<protein>
    <submittedName>
        <fullName evidence="5">IgG receptor FcRn large subunit p51-like</fullName>
    </submittedName>
</protein>
<comment type="caution">
    <text evidence="5">The sequence shown here is derived from an EMBL/GenBank/DDBJ whole genome shotgun (WGS) entry which is preliminary data.</text>
</comment>
<dbReference type="SUPFAM" id="SSF48726">
    <property type="entry name" value="Immunoglobulin"/>
    <property type="match status" value="1"/>
</dbReference>